<keyword evidence="6 25" id="KW-1048">Host nucleus</keyword>
<evidence type="ECO:0000256" key="8">
    <source>
        <dbReference type="ARBA" id="ARBA00022705"/>
    </source>
</evidence>
<evidence type="ECO:0000256" key="9">
    <source>
        <dbReference type="ARBA" id="ARBA00022722"/>
    </source>
</evidence>
<dbReference type="Gene3D" id="3.40.50.300">
    <property type="entry name" value="P-loop containing nucleotide triphosphate hydrolases"/>
    <property type="match status" value="1"/>
</dbReference>
<dbReference type="InterPro" id="IPR020960">
    <property type="entry name" value="ADV_NS1-3"/>
</dbReference>
<dbReference type="Pfam" id="PF01057">
    <property type="entry name" value="Parvo_NS1"/>
    <property type="match status" value="1"/>
</dbReference>
<evidence type="ECO:0000259" key="27">
    <source>
        <dbReference type="PROSITE" id="PS52022"/>
    </source>
</evidence>
<keyword evidence="15" id="KW-0067">ATP-binding</keyword>
<evidence type="ECO:0000256" key="19">
    <source>
        <dbReference type="ARBA" id="ARBA00023124"/>
    </source>
</evidence>
<evidence type="ECO:0000256" key="10">
    <source>
        <dbReference type="ARBA" id="ARBA00022723"/>
    </source>
</evidence>
<dbReference type="GO" id="GO:0039693">
    <property type="term" value="P:viral DNA genome replication"/>
    <property type="evidence" value="ECO:0007669"/>
    <property type="project" value="UniProtKB-KW"/>
</dbReference>
<evidence type="ECO:0000256" key="12">
    <source>
        <dbReference type="ARBA" id="ARBA00022759"/>
    </source>
</evidence>
<keyword evidence="9 25" id="KW-0540">Nuclease</keyword>
<evidence type="ECO:0000256" key="16">
    <source>
        <dbReference type="ARBA" id="ARBA00022842"/>
    </source>
</evidence>
<dbReference type="GO" id="GO:0005524">
    <property type="term" value="F:ATP binding"/>
    <property type="evidence" value="ECO:0007669"/>
    <property type="project" value="UniProtKB-KW"/>
</dbReference>
<keyword evidence="7" id="KW-1188">Viral release from host cell</keyword>
<dbReference type="InterPro" id="IPR027417">
    <property type="entry name" value="P-loop_NTPase"/>
</dbReference>
<feature type="short sequence motif" description="RCR-3" evidence="25">
    <location>
        <begin position="217"/>
        <end position="221"/>
    </location>
</feature>
<dbReference type="GO" id="GO:0046872">
    <property type="term" value="F:metal ion binding"/>
    <property type="evidence" value="ECO:0007669"/>
    <property type="project" value="UniProtKB-KW"/>
</dbReference>
<keyword evidence="12 25" id="KW-0255">Endonuclease</keyword>
<keyword evidence="22" id="KW-0231">Viral genome packaging</keyword>
<gene>
    <name evidence="28" type="primary">NS1</name>
</gene>
<sequence>MAQAQLDEQKRVLKLFEELKKEVTNGEGLAWLFQQKTYTDGNKEPTTATPPIRTTSSELRLVFDSIEENLKQSNKNLNNNQINFCKLVLGKTLLLLDRHVKSHRWKLEKVQFIWQVECGKTNKFHIHCCLGYFDPEEDKKDTQKSLGWLLKKLNKELASIYSEHHCSLQGITDSKSKEENLQVWLKDGILKPYKYFNKQTKESYNKPINLEEYVIIYLFSKAQITKEIKDGYFAAGNGGIIDTLTNQERYKIRKLYLDEQSNSIMDEWQDWDNSQEPPKVTVETISNVTFVDSAEQKTGSKLIWDSCSSKVTANQKKEEVMKQPSKKMCSAKDTLEIMFNLGCFTPEDMIIKMGDKYLELSLETNGNQKIQTLLHMNQVKTATVLNAFECIMKFNEDENDEPLKQIISDMGLNEKILKKVLGTILTKQGGKRNCLWLYGPGGTGKTLLASLICKAVVNFGMVTTSNPNFPWTDCGNRNIIWGEELGNLSTFVEDFKAITGGAEVKVDTKNKQPQTIKGSMIVTSNSNLTKITIGCVETSIHTEPLKQRLVKIVCSSHINPTFKVTPGMLRKWLSSWDGKAIPLNHDMHELYTSK</sequence>
<evidence type="ECO:0000256" key="1">
    <source>
        <dbReference type="ARBA" id="ARBA00001946"/>
    </source>
</evidence>
<reference evidence="28" key="1">
    <citation type="journal article" date="2022" name="Vector Borne Zoonotic Dis.">
        <title>Straw-Colored Fruit Bats (Eidolon helvum) and Their Bat Flies (Cyclopodia greefi) in Nigeria Host Viruses with Multifarious Modes of Transmission.</title>
        <authorList>
            <person name="Kamani J."/>
            <person name="Gonzalez-Miguel J."/>
            <person name="Msheliza E.G."/>
            <person name="Goldberg T.L."/>
        </authorList>
    </citation>
    <scope>NUCLEOTIDE SEQUENCE</scope>
    <source>
        <strain evidence="28">NEh12</strain>
    </source>
</reference>
<evidence type="ECO:0000256" key="6">
    <source>
        <dbReference type="ARBA" id="ARBA00022562"/>
    </source>
</evidence>
<evidence type="ECO:0000256" key="2">
    <source>
        <dbReference type="ARBA" id="ARBA00004147"/>
    </source>
</evidence>
<dbReference type="GO" id="GO:0004519">
    <property type="term" value="F:endonuclease activity"/>
    <property type="evidence" value="ECO:0007669"/>
    <property type="project" value="UniProtKB-UniRule"/>
</dbReference>
<comment type="cofactor">
    <cofactor evidence="1">
        <name>Mg(2+)</name>
        <dbReference type="ChEBI" id="CHEBI:18420"/>
    </cofactor>
</comment>
<dbReference type="EC" id="3.6.4.12" evidence="4"/>
<comment type="subcellular location">
    <subcellularLocation>
        <location evidence="2 25">Host nucleus</location>
    </subcellularLocation>
</comment>
<dbReference type="Pfam" id="PF12433">
    <property type="entry name" value="PV_NSP1"/>
    <property type="match status" value="1"/>
</dbReference>
<keyword evidence="18" id="KW-1194">Viral DNA replication</keyword>
<evidence type="ECO:0000256" key="7">
    <source>
        <dbReference type="ARBA" id="ARBA00022612"/>
    </source>
</evidence>
<dbReference type="GO" id="GO:0016787">
    <property type="term" value="F:hydrolase activity"/>
    <property type="evidence" value="ECO:0007669"/>
    <property type="project" value="UniProtKB-KW"/>
</dbReference>
<dbReference type="GO" id="GO:0003677">
    <property type="term" value="F:DNA binding"/>
    <property type="evidence" value="ECO:0007669"/>
    <property type="project" value="UniProtKB-UniRule"/>
</dbReference>
<keyword evidence="8 25" id="KW-0235">DNA replication</keyword>
<name>A0A9E7VB57_9VIRU</name>
<dbReference type="GO" id="GO:0042025">
    <property type="term" value="C:host cell nucleus"/>
    <property type="evidence" value="ECO:0007669"/>
    <property type="project" value="UniProtKB-SubCell"/>
</dbReference>
<feature type="domain" description="SF3 helicase" evidence="26">
    <location>
        <begin position="398"/>
        <end position="567"/>
    </location>
</feature>
<evidence type="ECO:0000256" key="22">
    <source>
        <dbReference type="ARBA" id="ARBA00023219"/>
    </source>
</evidence>
<keyword evidence="19 25" id="KW-0190">Covalent protein-DNA linkage</keyword>
<feature type="short sequence motif" description="RCR-2" evidence="25">
    <location>
        <begin position="125"/>
        <end position="127"/>
    </location>
</feature>
<dbReference type="PROSITE" id="PS51206">
    <property type="entry name" value="SF3_HELICASE_1"/>
    <property type="match status" value="1"/>
</dbReference>
<keyword evidence="14" id="KW-0347">Helicase</keyword>
<keyword evidence="10" id="KW-0479">Metal-binding</keyword>
<feature type="domain" description="PV NS1-Nuc" evidence="27">
    <location>
        <begin position="33"/>
        <end position="267"/>
    </location>
</feature>
<evidence type="ECO:0000256" key="15">
    <source>
        <dbReference type="ARBA" id="ARBA00022840"/>
    </source>
</evidence>
<keyword evidence="11 25" id="KW-0547">Nucleotide-binding</keyword>
<protein>
    <recommendedName>
        <fullName evidence="5">Initiator protein NS1</fullName>
        <ecNumber evidence="4">3.6.4.12</ecNumber>
    </recommendedName>
    <alternativeName>
        <fullName evidence="23">Non-structural protein NS1</fullName>
    </alternativeName>
</protein>
<dbReference type="InterPro" id="IPR049901">
    <property type="entry name" value="PV_NS1-NUC"/>
</dbReference>
<organism evidence="28">
    <name type="scientific">sabeidhel virus 1</name>
    <dbReference type="NCBI Taxonomy" id="2992925"/>
    <lineage>
        <taxon>Viruses</taxon>
        <taxon>Monodnaviria</taxon>
        <taxon>Shotokuvirae</taxon>
        <taxon>Cossaviricota</taxon>
        <taxon>Quintoviricetes</taxon>
        <taxon>Piccovirales</taxon>
        <taxon>Parvoviridae</taxon>
        <taxon>Parvovirinae</taxon>
        <taxon>Amdoparvovirus</taxon>
        <taxon>Amdoparvovirus chiropteran1</taxon>
    </lineage>
</organism>
<evidence type="ECO:0000256" key="21">
    <source>
        <dbReference type="ARBA" id="ARBA00023163"/>
    </source>
</evidence>
<keyword evidence="20 25" id="KW-0238">DNA-binding</keyword>
<dbReference type="InterPro" id="IPR014015">
    <property type="entry name" value="Helicase_SF3_DNA-vir"/>
</dbReference>
<dbReference type="PROSITE" id="PS52022">
    <property type="entry name" value="PV_NS1_NUC"/>
    <property type="match status" value="1"/>
</dbReference>
<evidence type="ECO:0000259" key="26">
    <source>
        <dbReference type="PROSITE" id="PS51206"/>
    </source>
</evidence>
<evidence type="ECO:0000256" key="23">
    <source>
        <dbReference type="ARBA" id="ARBA00032999"/>
    </source>
</evidence>
<keyword evidence="13 25" id="KW-0378">Hydrolase</keyword>
<evidence type="ECO:0000256" key="4">
    <source>
        <dbReference type="ARBA" id="ARBA00012551"/>
    </source>
</evidence>
<dbReference type="GO" id="GO:0006260">
    <property type="term" value="P:DNA replication"/>
    <property type="evidence" value="ECO:0007669"/>
    <property type="project" value="UniProtKB-UniRule"/>
</dbReference>
<evidence type="ECO:0000256" key="17">
    <source>
        <dbReference type="ARBA" id="ARBA00023015"/>
    </source>
</evidence>
<dbReference type="InterPro" id="IPR021076">
    <property type="entry name" value="Parvovirus_NS1_N"/>
</dbReference>
<proteinExistence type="inferred from homology"/>
<dbReference type="SUPFAM" id="SSF52540">
    <property type="entry name" value="P-loop containing nucleoside triphosphate hydrolases"/>
    <property type="match status" value="1"/>
</dbReference>
<feature type="active site" description="For nuclease activity" evidence="25">
    <location>
        <position position="217"/>
    </location>
</feature>
<keyword evidence="16" id="KW-0460">Magnesium</keyword>
<evidence type="ECO:0000256" key="3">
    <source>
        <dbReference type="ARBA" id="ARBA00009826"/>
    </source>
</evidence>
<accession>A0A9E7VB57</accession>
<dbReference type="Pfam" id="PF12475">
    <property type="entry name" value="Amdo_NSP_1-3"/>
    <property type="match status" value="1"/>
</dbReference>
<evidence type="ECO:0000256" key="18">
    <source>
        <dbReference type="ARBA" id="ARBA00023109"/>
    </source>
</evidence>
<evidence type="ECO:0000256" key="25">
    <source>
        <dbReference type="PROSITE-ProRule" id="PRU01366"/>
    </source>
</evidence>
<comment type="similarity">
    <text evidence="3">Belongs to the parvoviruses initiator protein NS1 family.</text>
</comment>
<dbReference type="EMBL" id="ON324118">
    <property type="protein sequence ID" value="UZC34533.1"/>
    <property type="molecule type" value="Genomic_DNA"/>
</dbReference>
<evidence type="ECO:0000256" key="24">
    <source>
        <dbReference type="ARBA" id="ARBA00047995"/>
    </source>
</evidence>
<dbReference type="InterPro" id="IPR001257">
    <property type="entry name" value="Parvovirus_NS1_helicase"/>
</dbReference>
<evidence type="ECO:0000256" key="5">
    <source>
        <dbReference type="ARBA" id="ARBA00020731"/>
    </source>
</evidence>
<evidence type="ECO:0000256" key="20">
    <source>
        <dbReference type="ARBA" id="ARBA00023125"/>
    </source>
</evidence>
<comment type="catalytic activity">
    <reaction evidence="24">
        <text>ATP + H2O = ADP + phosphate + H(+)</text>
        <dbReference type="Rhea" id="RHEA:13065"/>
        <dbReference type="ChEBI" id="CHEBI:15377"/>
        <dbReference type="ChEBI" id="CHEBI:15378"/>
        <dbReference type="ChEBI" id="CHEBI:30616"/>
        <dbReference type="ChEBI" id="CHEBI:43474"/>
        <dbReference type="ChEBI" id="CHEBI:456216"/>
        <dbReference type="EC" id="3.6.4.12"/>
    </reaction>
</comment>
<evidence type="ECO:0000313" key="28">
    <source>
        <dbReference type="EMBL" id="UZC34533.1"/>
    </source>
</evidence>
<evidence type="ECO:0000256" key="14">
    <source>
        <dbReference type="ARBA" id="ARBA00022806"/>
    </source>
</evidence>
<evidence type="ECO:0000256" key="13">
    <source>
        <dbReference type="ARBA" id="ARBA00022801"/>
    </source>
</evidence>
<dbReference type="GO" id="GO:0003678">
    <property type="term" value="F:DNA helicase activity"/>
    <property type="evidence" value="ECO:0007669"/>
    <property type="project" value="UniProtKB-EC"/>
</dbReference>
<keyword evidence="17" id="KW-0805">Transcription regulation</keyword>
<evidence type="ECO:0000256" key="11">
    <source>
        <dbReference type="ARBA" id="ARBA00022741"/>
    </source>
</evidence>
<keyword evidence="21" id="KW-0804">Transcription</keyword>